<keyword evidence="4 10" id="KW-0808">Transferase</keyword>
<feature type="domain" description="Thymidylate kinase-like" evidence="12">
    <location>
        <begin position="5"/>
        <end position="154"/>
    </location>
</feature>
<dbReference type="HAMAP" id="MF_00165">
    <property type="entry name" value="Thymidylate_kinase"/>
    <property type="match status" value="1"/>
</dbReference>
<dbReference type="PANTHER" id="PTHR10344">
    <property type="entry name" value="THYMIDYLATE KINASE"/>
    <property type="match status" value="1"/>
</dbReference>
<comment type="similarity">
    <text evidence="1 10">Belongs to the thymidylate kinase family.</text>
</comment>
<evidence type="ECO:0000256" key="10">
    <source>
        <dbReference type="HAMAP-Rule" id="MF_00165"/>
    </source>
</evidence>
<evidence type="ECO:0000256" key="3">
    <source>
        <dbReference type="ARBA" id="ARBA00017144"/>
    </source>
</evidence>
<sequence length="250" mass="26687">MLIVIEGIDGSGKSTTAALVAERLNDPHGSPVHGGKTDIGPAGEETVARATRLRDLIWSTTESGTDTFGAAHWILLIASWYAGLARLRPDLAPDHPGVCVMDGWYYRNIAKTVVREPLDPRWVESLFAPVREPDLVVLLDVAPEVAWSRRAGAADTDTAGGFKDTEIGRWDGFTGPPRASFCAYQGVIRGQLLRMAGERGWLVLTPDADATPEAIADTIAERVRTLGGRARTPGPSPRALRGEATGTGPG</sequence>
<evidence type="ECO:0000256" key="1">
    <source>
        <dbReference type="ARBA" id="ARBA00009776"/>
    </source>
</evidence>
<dbReference type="Gene3D" id="3.40.50.300">
    <property type="entry name" value="P-loop containing nucleotide triphosphate hydrolases"/>
    <property type="match status" value="1"/>
</dbReference>
<reference evidence="13" key="1">
    <citation type="submission" date="2024-05" db="EMBL/GenBank/DDBJ databases">
        <title>Whole genome shotgun sequence of Streptomyces hygroscopicus NBRC 113678.</title>
        <authorList>
            <person name="Komaki H."/>
            <person name="Tamura T."/>
        </authorList>
    </citation>
    <scope>NUCLEOTIDE SEQUENCE</scope>
    <source>
        <strain evidence="13">N11-34</strain>
    </source>
</reference>
<dbReference type="Proteomes" id="UP001054854">
    <property type="component" value="Unassembled WGS sequence"/>
</dbReference>
<evidence type="ECO:0000313" key="13">
    <source>
        <dbReference type="EMBL" id="GHJ33639.1"/>
    </source>
</evidence>
<dbReference type="InterPro" id="IPR018094">
    <property type="entry name" value="Thymidylate_kinase"/>
</dbReference>
<evidence type="ECO:0000256" key="7">
    <source>
        <dbReference type="ARBA" id="ARBA00022777"/>
    </source>
</evidence>
<keyword evidence="6 10" id="KW-0547">Nucleotide-binding</keyword>
<accession>A0ABQ3UDG6</accession>
<dbReference type="SUPFAM" id="SSF52540">
    <property type="entry name" value="P-loop containing nucleoside triphosphate hydrolases"/>
    <property type="match status" value="1"/>
</dbReference>
<dbReference type="InterPro" id="IPR039430">
    <property type="entry name" value="Thymidylate_kin-like_dom"/>
</dbReference>
<name>A0ABQ3UDG6_STRHY</name>
<evidence type="ECO:0000256" key="11">
    <source>
        <dbReference type="SAM" id="MobiDB-lite"/>
    </source>
</evidence>
<evidence type="ECO:0000256" key="8">
    <source>
        <dbReference type="ARBA" id="ARBA00022840"/>
    </source>
</evidence>
<comment type="catalytic activity">
    <reaction evidence="9 10">
        <text>dTMP + ATP = dTDP + ADP</text>
        <dbReference type="Rhea" id="RHEA:13517"/>
        <dbReference type="ChEBI" id="CHEBI:30616"/>
        <dbReference type="ChEBI" id="CHEBI:58369"/>
        <dbReference type="ChEBI" id="CHEBI:63528"/>
        <dbReference type="ChEBI" id="CHEBI:456216"/>
        <dbReference type="EC" id="2.7.4.9"/>
    </reaction>
</comment>
<dbReference type="PANTHER" id="PTHR10344:SF4">
    <property type="entry name" value="UMP-CMP KINASE 2, MITOCHONDRIAL"/>
    <property type="match status" value="1"/>
</dbReference>
<evidence type="ECO:0000256" key="9">
    <source>
        <dbReference type="ARBA" id="ARBA00048743"/>
    </source>
</evidence>
<dbReference type="InterPro" id="IPR027417">
    <property type="entry name" value="P-loop_NTPase"/>
</dbReference>
<comment type="caution">
    <text evidence="13">The sequence shown here is derived from an EMBL/GenBank/DDBJ whole genome shotgun (WGS) entry which is preliminary data.</text>
</comment>
<protein>
    <recommendedName>
        <fullName evidence="3 10">Thymidylate kinase</fullName>
        <ecNumber evidence="2 10">2.7.4.9</ecNumber>
    </recommendedName>
    <alternativeName>
        <fullName evidence="10">dTMP kinase</fullName>
    </alternativeName>
</protein>
<keyword evidence="5 10" id="KW-0545">Nucleotide biosynthesis</keyword>
<comment type="function">
    <text evidence="10">Phosphorylation of dTMP to form dTDP in both de novo and salvage pathways of dTTP synthesis.</text>
</comment>
<evidence type="ECO:0000256" key="2">
    <source>
        <dbReference type="ARBA" id="ARBA00012980"/>
    </source>
</evidence>
<evidence type="ECO:0000256" key="4">
    <source>
        <dbReference type="ARBA" id="ARBA00022679"/>
    </source>
</evidence>
<keyword evidence="14" id="KW-1185">Reference proteome</keyword>
<organism evidence="13 14">
    <name type="scientific">Streptomyces hygroscopicus</name>
    <dbReference type="NCBI Taxonomy" id="1912"/>
    <lineage>
        <taxon>Bacteria</taxon>
        <taxon>Bacillati</taxon>
        <taxon>Actinomycetota</taxon>
        <taxon>Actinomycetes</taxon>
        <taxon>Kitasatosporales</taxon>
        <taxon>Streptomycetaceae</taxon>
        <taxon>Streptomyces</taxon>
        <taxon>Streptomyces violaceusniger group</taxon>
    </lineage>
</organism>
<keyword evidence="7 10" id="KW-0418">Kinase</keyword>
<feature type="region of interest" description="Disordered" evidence="11">
    <location>
        <begin position="226"/>
        <end position="250"/>
    </location>
</feature>
<evidence type="ECO:0000256" key="5">
    <source>
        <dbReference type="ARBA" id="ARBA00022727"/>
    </source>
</evidence>
<evidence type="ECO:0000256" key="6">
    <source>
        <dbReference type="ARBA" id="ARBA00022741"/>
    </source>
</evidence>
<dbReference type="EC" id="2.7.4.9" evidence="2 10"/>
<keyword evidence="8 10" id="KW-0067">ATP-binding</keyword>
<evidence type="ECO:0000259" key="12">
    <source>
        <dbReference type="Pfam" id="PF02223"/>
    </source>
</evidence>
<dbReference type="EMBL" id="BNEK01000005">
    <property type="protein sequence ID" value="GHJ33639.1"/>
    <property type="molecule type" value="Genomic_DNA"/>
</dbReference>
<gene>
    <name evidence="10" type="primary">tmk</name>
    <name evidence="13" type="ORF">TPA0910_80720</name>
</gene>
<proteinExistence type="inferred from homology"/>
<feature type="binding site" evidence="10">
    <location>
        <begin position="7"/>
        <end position="14"/>
    </location>
    <ligand>
        <name>ATP</name>
        <dbReference type="ChEBI" id="CHEBI:30616"/>
    </ligand>
</feature>
<dbReference type="Pfam" id="PF02223">
    <property type="entry name" value="Thymidylate_kin"/>
    <property type="match status" value="1"/>
</dbReference>
<evidence type="ECO:0000313" key="14">
    <source>
        <dbReference type="Proteomes" id="UP001054854"/>
    </source>
</evidence>
<dbReference type="RefSeq" id="WP_236259547.1">
    <property type="nucleotide sequence ID" value="NZ_BNEK01000005.1"/>
</dbReference>